<reference evidence="1 2" key="1">
    <citation type="submission" date="2024-06" db="EMBL/GenBank/DDBJ databases">
        <title>Sorghum-associated microbial communities from plants grown in Nebraska, USA.</title>
        <authorList>
            <person name="Schachtman D."/>
        </authorList>
    </citation>
    <scope>NUCLEOTIDE SEQUENCE [LARGE SCALE GENOMIC DNA]</scope>
    <source>
        <strain evidence="1 2">2709</strain>
    </source>
</reference>
<evidence type="ECO:0000313" key="1">
    <source>
        <dbReference type="EMBL" id="MET4578667.1"/>
    </source>
</evidence>
<comment type="caution">
    <text evidence="1">The sequence shown here is derived from an EMBL/GenBank/DDBJ whole genome shotgun (WGS) entry which is preliminary data.</text>
</comment>
<dbReference type="EMBL" id="JBEPSH010000007">
    <property type="protein sequence ID" value="MET4578667.1"/>
    <property type="molecule type" value="Genomic_DNA"/>
</dbReference>
<proteinExistence type="predicted"/>
<protein>
    <recommendedName>
        <fullName evidence="3">ATP-binding protein</fullName>
    </recommendedName>
</protein>
<evidence type="ECO:0000313" key="2">
    <source>
        <dbReference type="Proteomes" id="UP001549320"/>
    </source>
</evidence>
<sequence>MLIDLHRSFSEYSSESSEVQDEDWGAFLGMRNGRHAWSDLHEKPLVVVLGEAGIGKTTEFKHEVARLTGGGKAAFFLPLNQLQDSDSWTLALIGCEDSYAAWAASTATGYFFLDAVDEARLRSHADFERALTLVQQALGPHLWRVRVAISTRITDWSAVSVRAAVDTRLAMPIQRAFGAKAAAERPLSLDEASSVSLPADDDAAKVEALVVTLDPLSNTEARRCAEAFELQDVELFWSAVEDGDYEFMATRPLDLQWMVGLWNQRKTLGTYRDLIEVNVSNRLQEFNDSYEVAGEVLSVDQLRAGAVALAAAAEFGSAAFFVLEPGAVPADNELAPHTILSDWDPTEVRRLLATAVFDEASFGRVKFHHRSIREYLAAHWVRRQLELGVPLLRLQGLFAASPYGTSVLIPSRRAALSWLATISVEAREWVVRDFPEVLFFEGDPQAWDGLSADKAFDNFVSGSKFGLQTKWVNSASEYMRVGRSLSDGKVAAALVDPSRPPQIRSLCFYLARYAKLADCASGAFDIYRNTTAQEWERRYALEVLEVVATPAHRSAVLVDLQTSVLGSNELIARALQAVEWRSLTVAQLSAIFDSTRSEAVYGGGPMTEALKSGLLPSADLPGATLLLSAVMASLPRPMPGKRFARFTDPDQPERAWLLDALPHCYERVLALLQPTSTAYPKVYLDAAERIEAQRDTGFTDRVEFSRLRKAIAQHPGLRWSLALAIAESDDIRHSTRRLTWGASCIVSFDVDDLPELTRCANDSTLPTFEQEVWFSVALEVVFKNKRHKSRADALRALGVQGETSKRGILVRAEYKLWRQGAAQTRHWGAEEKLRKAATERDLEAFKTSLTAHLPQIRTGTHFGGLQRLLQYSFSRSRTNDHSTIDFDALAASLGPQIAEAFEEGLRAYWPMSVPPNPSDVSNGQLPWSALVALAGVRLTLRSQAVITSLSATEVERAAQLAVWELNGPPTWLEPLTRTHSATVNVALTAWILAEAQSATTGNGVRGALEMALNCASDVRKELIAALVPLAVDGGIVRDDTHKAVIDALKEDGLLPLATLTALCQSKLDSSIGPTGALAEMTWLRVWMEVEAHSAWAWFVRHVQTFPGDVEPAVSSFAAAVGDLKWLMVPLDSPTADVLLGIHSMLSMYPPAASTPSEDSDSHFFGPPSKRLREGIVTAFLAARGPIGHKGLVSLLARHTDPTERNWMKGRVNEHASLDAELVAKRTAAELKAIGSPFQSEPRTEAHLYEQVLARLEELRKNLEEGPFSERDLFSPRIPEKFLQRWLAAKFRETQNRRFSVHREEEVDDDNMTDIQLSCPAGNVCIEIKPVDSTRSYSANSLTDTLRTQIVGQYLRGANSTRGILVLMQLDNKTWSIPGGATGQAFPALVSYLESQAQAIKTVSDGVNELTVFGIRCVV</sequence>
<gene>
    <name evidence="1" type="ORF">ABIE13_003783</name>
</gene>
<dbReference type="Proteomes" id="UP001549320">
    <property type="component" value="Unassembled WGS sequence"/>
</dbReference>
<dbReference type="RefSeq" id="WP_354446091.1">
    <property type="nucleotide sequence ID" value="NZ_JBEPSH010000007.1"/>
</dbReference>
<name>A0ABV2QDN4_9BURK</name>
<evidence type="ECO:0008006" key="3">
    <source>
        <dbReference type="Google" id="ProtNLM"/>
    </source>
</evidence>
<accession>A0ABV2QDN4</accession>
<keyword evidence="2" id="KW-1185">Reference proteome</keyword>
<organism evidence="1 2">
    <name type="scientific">Ottowia thiooxydans</name>
    <dbReference type="NCBI Taxonomy" id="219182"/>
    <lineage>
        <taxon>Bacteria</taxon>
        <taxon>Pseudomonadati</taxon>
        <taxon>Pseudomonadota</taxon>
        <taxon>Betaproteobacteria</taxon>
        <taxon>Burkholderiales</taxon>
        <taxon>Comamonadaceae</taxon>
        <taxon>Ottowia</taxon>
    </lineage>
</organism>